<feature type="transmembrane region" description="Helical" evidence="2">
    <location>
        <begin position="117"/>
        <end position="138"/>
    </location>
</feature>
<feature type="domain" description="Partial AB-hydrolase lipase" evidence="3">
    <location>
        <begin position="168"/>
        <end position="226"/>
    </location>
</feature>
<dbReference type="PANTHER" id="PTHR11005">
    <property type="entry name" value="LYSOSOMAL ACID LIPASE-RELATED"/>
    <property type="match status" value="1"/>
</dbReference>
<sequence>MSGFIDYSKRGTTPEVAAQHSEDPFQDGNRAADQFDSHHLGHVPHPDESRIEHPHTAAGDADRHIHEDHAETQPYFDPSEPAASEEPPHPSPFHDHGVGKFGEFTFGTRIKTEILQLISFGATLSGLLVVVLCAYVRYFNPFKLRYHKARADREYERRITGERLSGRVEYYAEYWGYKCDELEIVTQGGWILKAHRLSDPRRPGPTGYPVVLQHGILCNSSHFVLNEERSMAFWLVDQGFDVWLTNIRAGFGAGHTKYSRSDPRFWAWGIKDLAYDLQDVVEFISGATGYPKIAYVGHSQGSGSMYLALSPAIVPELGHKLSCFCALGPSVYAGPVLRMFPFSLIRMFTYRELWSLAFGTRSFIPAINLFQRYTPSFWFGHLGYVVFSYLFKTHDHNWVNRQKPKIFRSVPVPTSSELLYWYMKEFSYRGCIFDPRITQPWFPASFPPHSIWYGNIDLLVLGKPLVERIQRFEKNVRMIHAVELEGYEHLDMIFGVDAYRTIYPGILDTIVSTMDGAVRPEMTEQH</sequence>
<feature type="compositionally biased region" description="Basic and acidic residues" evidence="1">
    <location>
        <begin position="33"/>
        <end position="71"/>
    </location>
</feature>
<evidence type="ECO:0000313" key="4">
    <source>
        <dbReference type="EMBL" id="KAK0523834.1"/>
    </source>
</evidence>
<evidence type="ECO:0000256" key="2">
    <source>
        <dbReference type="SAM" id="Phobius"/>
    </source>
</evidence>
<dbReference type="GO" id="GO:0004771">
    <property type="term" value="F:sterol ester esterase activity"/>
    <property type="evidence" value="ECO:0007669"/>
    <property type="project" value="UniProtKB-EC"/>
</dbReference>
<dbReference type="Gene3D" id="3.40.50.1820">
    <property type="entry name" value="alpha/beta hydrolase"/>
    <property type="match status" value="1"/>
</dbReference>
<keyword evidence="4" id="KW-0378">Hydrolase</keyword>
<dbReference type="Proteomes" id="UP001176521">
    <property type="component" value="Unassembled WGS sequence"/>
</dbReference>
<keyword evidence="2" id="KW-0812">Transmembrane</keyword>
<name>A0AAN6G6W7_9BASI</name>
<proteinExistence type="predicted"/>
<comment type="caution">
    <text evidence="4">The sequence shown here is derived from an EMBL/GenBank/DDBJ whole genome shotgun (WGS) entry which is preliminary data.</text>
</comment>
<dbReference type="EMBL" id="JAPDMQ010000486">
    <property type="protein sequence ID" value="KAK0523834.1"/>
    <property type="molecule type" value="Genomic_DNA"/>
</dbReference>
<feature type="compositionally biased region" description="Low complexity" evidence="1">
    <location>
        <begin position="76"/>
        <end position="85"/>
    </location>
</feature>
<dbReference type="GO" id="GO:0006629">
    <property type="term" value="P:lipid metabolic process"/>
    <property type="evidence" value="ECO:0007669"/>
    <property type="project" value="InterPro"/>
</dbReference>
<dbReference type="SUPFAM" id="SSF53474">
    <property type="entry name" value="alpha/beta-Hydrolases"/>
    <property type="match status" value="1"/>
</dbReference>
<gene>
    <name evidence="4" type="primary">TGL1</name>
    <name evidence="4" type="ORF">OC842_006017</name>
</gene>
<dbReference type="AlphaFoldDB" id="A0AAN6G6W7"/>
<evidence type="ECO:0000313" key="5">
    <source>
        <dbReference type="Proteomes" id="UP001176521"/>
    </source>
</evidence>
<evidence type="ECO:0000259" key="3">
    <source>
        <dbReference type="Pfam" id="PF04083"/>
    </source>
</evidence>
<feature type="compositionally biased region" description="Basic and acidic residues" evidence="1">
    <location>
        <begin position="86"/>
        <end position="96"/>
    </location>
</feature>
<keyword evidence="2" id="KW-0472">Membrane</keyword>
<evidence type="ECO:0000256" key="1">
    <source>
        <dbReference type="SAM" id="MobiDB-lite"/>
    </source>
</evidence>
<reference evidence="4" key="1">
    <citation type="journal article" date="2023" name="PhytoFront">
        <title>Draft Genome Resources of Seven Strains of Tilletia horrida, Causal Agent of Kernel Smut of Rice.</title>
        <authorList>
            <person name="Khanal S."/>
            <person name="Antony Babu S."/>
            <person name="Zhou X.G."/>
        </authorList>
    </citation>
    <scope>NUCLEOTIDE SEQUENCE</scope>
    <source>
        <strain evidence="4">TX3</strain>
    </source>
</reference>
<feature type="region of interest" description="Disordered" evidence="1">
    <location>
        <begin position="1"/>
        <end position="96"/>
    </location>
</feature>
<protein>
    <submittedName>
        <fullName evidence="4">Cholesterol esterase</fullName>
        <ecNumber evidence="4">3.1.1.13</ecNumber>
    </submittedName>
</protein>
<organism evidence="4 5">
    <name type="scientific">Tilletia horrida</name>
    <dbReference type="NCBI Taxonomy" id="155126"/>
    <lineage>
        <taxon>Eukaryota</taxon>
        <taxon>Fungi</taxon>
        <taxon>Dikarya</taxon>
        <taxon>Basidiomycota</taxon>
        <taxon>Ustilaginomycotina</taxon>
        <taxon>Exobasidiomycetes</taxon>
        <taxon>Tilletiales</taxon>
        <taxon>Tilletiaceae</taxon>
        <taxon>Tilletia</taxon>
    </lineage>
</organism>
<dbReference type="InterPro" id="IPR006693">
    <property type="entry name" value="AB_hydrolase_lipase"/>
</dbReference>
<dbReference type="InterPro" id="IPR029058">
    <property type="entry name" value="AB_hydrolase_fold"/>
</dbReference>
<dbReference type="Pfam" id="PF04083">
    <property type="entry name" value="Abhydro_lipase"/>
    <property type="match status" value="1"/>
</dbReference>
<accession>A0AAN6G6W7</accession>
<keyword evidence="2" id="KW-1133">Transmembrane helix</keyword>
<keyword evidence="5" id="KW-1185">Reference proteome</keyword>
<dbReference type="EC" id="3.1.1.13" evidence="4"/>